<feature type="domain" description="KRR1 small subunit processome component first KH" evidence="12">
    <location>
        <begin position="45"/>
        <end position="125"/>
    </location>
</feature>
<dbReference type="InterPro" id="IPR036612">
    <property type="entry name" value="KH_dom_type_1_sf"/>
</dbReference>
<dbReference type="AlphaFoldDB" id="A0A914C6H5"/>
<feature type="domain" description="KRR1 small subunit processome component second KH" evidence="13">
    <location>
        <begin position="128"/>
        <end position="217"/>
    </location>
</feature>
<keyword evidence="14" id="KW-1185">Reference proteome</keyword>
<name>A0A914C6H5_9BILA</name>
<feature type="compositionally biased region" description="Basic and acidic residues" evidence="11">
    <location>
        <begin position="285"/>
        <end position="311"/>
    </location>
</feature>
<dbReference type="InterPro" id="IPR041174">
    <property type="entry name" value="KRR1-like_KH1"/>
</dbReference>
<dbReference type="CDD" id="cd22393">
    <property type="entry name" value="KH-I_KRR1_rpt1"/>
    <property type="match status" value="1"/>
</dbReference>
<keyword evidence="6 10" id="KW-0539">Nucleus</keyword>
<keyword evidence="4 10" id="KW-0698">rRNA processing</keyword>
<dbReference type="Pfam" id="PF17903">
    <property type="entry name" value="KH_KRR1_1st"/>
    <property type="match status" value="1"/>
</dbReference>
<dbReference type="PANTHER" id="PTHR12581">
    <property type="entry name" value="HIV-1 REV BINDING PROTEIN 2, 3"/>
    <property type="match status" value="1"/>
</dbReference>
<dbReference type="PANTHER" id="PTHR12581:SF0">
    <property type="entry name" value="KRR1 SMALL SUBUNIT PROCESSOME COMPONENT HOMOLOG"/>
    <property type="match status" value="1"/>
</dbReference>
<dbReference type="FunFam" id="3.30.1370.10:FF:000011">
    <property type="entry name" value="KRR1 small subunit processome component"/>
    <property type="match status" value="1"/>
</dbReference>
<evidence type="ECO:0000256" key="5">
    <source>
        <dbReference type="ARBA" id="ARBA00022884"/>
    </source>
</evidence>
<sequence length="347" mass="40324">MSKNEAKPSTSSIESKDLPPGKDPTWWDIKTFSKEDNPNGLVCESSFATLFPKYREQYIREVWPLIQKKFEDHFLKGDLDLIEGTMTVRTTRKTWDPYILIKARDVIKLLARSVTYEQAIRVLQDDISCEIIKISGMVSNKERFVKRRARLVGHDGATLKAIELLTQCYVMIQGGTVAAVGPYHGLKSVRQIVEDCMNNIHPIYNIKTLMIKRELMKDEKLQNENWERFLPKFKKKVQSADATRLAKKKKAKKWKQKGEYTPFPPPQQPSKIDLQIESGEFFMQERTKKQQKKAERETRQAERTQQKKQDRAAQFTAPAEKPRQKRSAPKAEEDAVDIKRLQKKAKK</sequence>
<comment type="function">
    <text evidence="8">Required for 40S ribosome biogenesis. Involved in nucleolar processing of pre-18S ribosomal RNA and ribosome assembly. Binds to RNA. Required for female germline development, cell viability during eye development and for survival of dividing cells and epithelial cells during early wing disk development.</text>
</comment>
<comment type="similarity">
    <text evidence="2 10">Belongs to the KRR1 family.</text>
</comment>
<evidence type="ECO:0000313" key="14">
    <source>
        <dbReference type="Proteomes" id="UP000887540"/>
    </source>
</evidence>
<dbReference type="Proteomes" id="UP000887540">
    <property type="component" value="Unplaced"/>
</dbReference>
<dbReference type="WBParaSite" id="ACRNAN_Path_427.g1615.t1">
    <property type="protein sequence ID" value="ACRNAN_Path_427.g1615.t1"/>
    <property type="gene ID" value="ACRNAN_Path_427.g1615"/>
</dbReference>
<evidence type="ECO:0000256" key="6">
    <source>
        <dbReference type="ARBA" id="ARBA00023242"/>
    </source>
</evidence>
<dbReference type="InterPro" id="IPR048550">
    <property type="entry name" value="KRR1-like_KH1_euk"/>
</dbReference>
<evidence type="ECO:0000256" key="4">
    <source>
        <dbReference type="ARBA" id="ARBA00022552"/>
    </source>
</evidence>
<evidence type="ECO:0000256" key="3">
    <source>
        <dbReference type="ARBA" id="ARBA00022517"/>
    </source>
</evidence>
<keyword evidence="3 10" id="KW-0690">Ribosome biogenesis</keyword>
<evidence type="ECO:0000256" key="8">
    <source>
        <dbReference type="ARBA" id="ARBA00024689"/>
    </source>
</evidence>
<evidence type="ECO:0000259" key="13">
    <source>
        <dbReference type="Pfam" id="PF21800"/>
    </source>
</evidence>
<proteinExistence type="inferred from homology"/>
<feature type="region of interest" description="Disordered" evidence="11">
    <location>
        <begin position="240"/>
        <end position="271"/>
    </location>
</feature>
<dbReference type="Pfam" id="PF21800">
    <property type="entry name" value="KH_KRR1_2nd"/>
    <property type="match status" value="1"/>
</dbReference>
<dbReference type="PIRSF" id="PIRSF006515">
    <property type="entry name" value="KRR1"/>
    <property type="match status" value="1"/>
</dbReference>
<evidence type="ECO:0000259" key="12">
    <source>
        <dbReference type="Pfam" id="PF17903"/>
    </source>
</evidence>
<evidence type="ECO:0000313" key="15">
    <source>
        <dbReference type="WBParaSite" id="ACRNAN_Path_427.g1615.t1"/>
    </source>
</evidence>
<keyword evidence="5 10" id="KW-0694">RNA-binding</keyword>
<comment type="subcellular location">
    <subcellularLocation>
        <location evidence="1 10">Nucleus</location>
        <location evidence="1 10">Nucleolus</location>
    </subcellularLocation>
</comment>
<feature type="compositionally biased region" description="Basic residues" evidence="11">
    <location>
        <begin position="245"/>
        <end position="255"/>
    </location>
</feature>
<evidence type="ECO:0000256" key="11">
    <source>
        <dbReference type="SAM" id="MobiDB-lite"/>
    </source>
</evidence>
<protein>
    <recommendedName>
        <fullName evidence="10">KRR1 small subunit processome component</fullName>
    </recommendedName>
    <alternativeName>
        <fullName evidence="10">KRR-R motif-containing protein 1</fullName>
    </alternativeName>
</protein>
<reference evidence="15" key="1">
    <citation type="submission" date="2022-11" db="UniProtKB">
        <authorList>
            <consortium name="WormBaseParasite"/>
        </authorList>
    </citation>
    <scope>IDENTIFICATION</scope>
</reference>
<organism evidence="14 15">
    <name type="scientific">Acrobeloides nanus</name>
    <dbReference type="NCBI Taxonomy" id="290746"/>
    <lineage>
        <taxon>Eukaryota</taxon>
        <taxon>Metazoa</taxon>
        <taxon>Ecdysozoa</taxon>
        <taxon>Nematoda</taxon>
        <taxon>Chromadorea</taxon>
        <taxon>Rhabditida</taxon>
        <taxon>Tylenchina</taxon>
        <taxon>Cephalobomorpha</taxon>
        <taxon>Cephaloboidea</taxon>
        <taxon>Cephalobidae</taxon>
        <taxon>Acrobeloides</taxon>
    </lineage>
</organism>
<dbReference type="InterPro" id="IPR024166">
    <property type="entry name" value="rRNA_assembly_KRR1"/>
</dbReference>
<evidence type="ECO:0000256" key="1">
    <source>
        <dbReference type="ARBA" id="ARBA00004604"/>
    </source>
</evidence>
<comment type="subunit">
    <text evidence="9">Monomer. Component of the ribosomal small subunit (SSU) processome.</text>
</comment>
<feature type="compositionally biased region" description="Basic and acidic residues" evidence="11">
    <location>
        <begin position="329"/>
        <end position="340"/>
    </location>
</feature>
<feature type="region of interest" description="Disordered" evidence="11">
    <location>
        <begin position="285"/>
        <end position="347"/>
    </location>
</feature>
<dbReference type="GO" id="GO:0003723">
    <property type="term" value="F:RNA binding"/>
    <property type="evidence" value="ECO:0007669"/>
    <property type="project" value="UniProtKB-KW"/>
</dbReference>
<evidence type="ECO:0000256" key="7">
    <source>
        <dbReference type="ARBA" id="ARBA00023274"/>
    </source>
</evidence>
<dbReference type="GO" id="GO:0032040">
    <property type="term" value="C:small-subunit processome"/>
    <property type="evidence" value="ECO:0007669"/>
    <property type="project" value="TreeGrafter"/>
</dbReference>
<dbReference type="Gene3D" id="3.30.1370.10">
    <property type="entry name" value="K Homology domain, type 1"/>
    <property type="match status" value="2"/>
</dbReference>
<dbReference type="FunFam" id="3.30.1370.10:FF:000014">
    <property type="entry name" value="KRR1 small subunit processome component"/>
    <property type="match status" value="1"/>
</dbReference>
<keyword evidence="7 10" id="KW-0687">Ribonucleoprotein</keyword>
<dbReference type="InterPro" id="IPR048549">
    <property type="entry name" value="KRR1-like_KH2_euk"/>
</dbReference>
<dbReference type="InterPro" id="IPR048548">
    <property type="entry name" value="KRR1-like_KH2"/>
</dbReference>
<evidence type="ECO:0000256" key="9">
    <source>
        <dbReference type="ARBA" id="ARBA00025925"/>
    </source>
</evidence>
<dbReference type="SUPFAM" id="SSF54791">
    <property type="entry name" value="Eukaryotic type KH-domain (KH-domain type I)"/>
    <property type="match status" value="1"/>
</dbReference>
<dbReference type="GO" id="GO:0006364">
    <property type="term" value="P:rRNA processing"/>
    <property type="evidence" value="ECO:0007669"/>
    <property type="project" value="UniProtKB-KW"/>
</dbReference>
<feature type="region of interest" description="Disordered" evidence="11">
    <location>
        <begin position="1"/>
        <end position="23"/>
    </location>
</feature>
<dbReference type="CDD" id="cd22394">
    <property type="entry name" value="KH-I_KRR1_rpt2"/>
    <property type="match status" value="1"/>
</dbReference>
<accession>A0A914C6H5</accession>
<evidence type="ECO:0000256" key="10">
    <source>
        <dbReference type="PIRNR" id="PIRNR006515"/>
    </source>
</evidence>
<evidence type="ECO:0000256" key="2">
    <source>
        <dbReference type="ARBA" id="ARBA00009344"/>
    </source>
</evidence>